<name>A0A166B1R6_DAUCS</name>
<organism evidence="1 2">
    <name type="scientific">Daucus carota subsp. sativus</name>
    <name type="common">Carrot</name>
    <dbReference type="NCBI Taxonomy" id="79200"/>
    <lineage>
        <taxon>Eukaryota</taxon>
        <taxon>Viridiplantae</taxon>
        <taxon>Streptophyta</taxon>
        <taxon>Embryophyta</taxon>
        <taxon>Tracheophyta</taxon>
        <taxon>Spermatophyta</taxon>
        <taxon>Magnoliopsida</taxon>
        <taxon>eudicotyledons</taxon>
        <taxon>Gunneridae</taxon>
        <taxon>Pentapetalae</taxon>
        <taxon>asterids</taxon>
        <taxon>campanulids</taxon>
        <taxon>Apiales</taxon>
        <taxon>Apiaceae</taxon>
        <taxon>Apioideae</taxon>
        <taxon>Scandiceae</taxon>
        <taxon>Daucinae</taxon>
        <taxon>Daucus</taxon>
        <taxon>Daucus sect. Daucus</taxon>
    </lineage>
</organism>
<accession>A0A166B1R6</accession>
<reference evidence="1" key="1">
    <citation type="journal article" date="2016" name="Nat. Genet.">
        <title>A high-quality carrot genome assembly provides new insights into carotenoid accumulation and asterid genome evolution.</title>
        <authorList>
            <person name="Iorizzo M."/>
            <person name="Ellison S."/>
            <person name="Senalik D."/>
            <person name="Zeng P."/>
            <person name="Satapoomin P."/>
            <person name="Huang J."/>
            <person name="Bowman M."/>
            <person name="Iovene M."/>
            <person name="Sanseverino W."/>
            <person name="Cavagnaro P."/>
            <person name="Yildiz M."/>
            <person name="Macko-Podgorni A."/>
            <person name="Moranska E."/>
            <person name="Grzebelus E."/>
            <person name="Grzebelus D."/>
            <person name="Ashrafi H."/>
            <person name="Zheng Z."/>
            <person name="Cheng S."/>
            <person name="Spooner D."/>
            <person name="Van Deynze A."/>
            <person name="Simon P."/>
        </authorList>
    </citation>
    <scope>NUCLEOTIDE SEQUENCE</scope>
    <source>
        <tissue evidence="1">Leaf</tissue>
    </source>
</reference>
<sequence>MFIRQIGLEQARIKRQGNKCRKAQDASFNECVRLAWWLVSPQKQGYSPTQ</sequence>
<dbReference type="EMBL" id="CP093345">
    <property type="protein sequence ID" value="WOG93203.1"/>
    <property type="molecule type" value="Genomic_DNA"/>
</dbReference>
<keyword evidence="2" id="KW-1185">Reference proteome</keyword>
<dbReference type="AlphaFoldDB" id="A0A166B1R6"/>
<gene>
    <name evidence="1" type="ORF">DCAR_0312484</name>
</gene>
<reference evidence="1" key="2">
    <citation type="submission" date="2022-03" db="EMBL/GenBank/DDBJ databases">
        <title>Draft title - Genomic analysis of global carrot germplasm unveils the trajectory of domestication and the origin of high carotenoid orange carrot.</title>
        <authorList>
            <person name="Iorizzo M."/>
            <person name="Ellison S."/>
            <person name="Senalik D."/>
            <person name="Macko-Podgorni A."/>
            <person name="Grzebelus D."/>
            <person name="Bostan H."/>
            <person name="Rolling W."/>
            <person name="Curaba J."/>
            <person name="Simon P."/>
        </authorList>
    </citation>
    <scope>NUCLEOTIDE SEQUENCE</scope>
    <source>
        <tissue evidence="1">Leaf</tissue>
    </source>
</reference>
<evidence type="ECO:0000313" key="2">
    <source>
        <dbReference type="Proteomes" id="UP000077755"/>
    </source>
</evidence>
<protein>
    <submittedName>
        <fullName evidence="1">Uncharacterized protein</fullName>
    </submittedName>
</protein>
<dbReference type="Gramene" id="KZN02244">
    <property type="protein sequence ID" value="KZN02244"/>
    <property type="gene ID" value="DCAR_010998"/>
</dbReference>
<evidence type="ECO:0000313" key="1">
    <source>
        <dbReference type="EMBL" id="WOG93203.1"/>
    </source>
</evidence>
<proteinExistence type="predicted"/>
<dbReference type="Proteomes" id="UP000077755">
    <property type="component" value="Chromosome 3"/>
</dbReference>